<gene>
    <name evidence="1" type="ORF">LNP81_11570</name>
</gene>
<keyword evidence="2" id="KW-1185">Reference proteome</keyword>
<evidence type="ECO:0000313" key="1">
    <source>
        <dbReference type="EMBL" id="MCC9063627.1"/>
    </source>
</evidence>
<accession>A0ABS8MDQ8</accession>
<reference evidence="1" key="1">
    <citation type="submission" date="2021-11" db="EMBL/GenBank/DDBJ databases">
        <title>Description of novel Flavobacterium species.</title>
        <authorList>
            <person name="Saticioglu I.B."/>
            <person name="Ay H."/>
            <person name="Altun S."/>
            <person name="Duman M."/>
        </authorList>
    </citation>
    <scope>NUCLEOTIDE SEQUENCE</scope>
    <source>
        <strain evidence="1">F-30</strain>
    </source>
</reference>
<evidence type="ECO:0000313" key="2">
    <source>
        <dbReference type="Proteomes" id="UP001430679"/>
    </source>
</evidence>
<dbReference type="RefSeq" id="WP_230035970.1">
    <property type="nucleotide sequence ID" value="NZ_JAJJMM010000001.1"/>
</dbReference>
<proteinExistence type="predicted"/>
<organism evidence="1 2">
    <name type="scientific">Flavobacterium piscisymbiosum</name>
    <dbReference type="NCBI Taxonomy" id="2893753"/>
    <lineage>
        <taxon>Bacteria</taxon>
        <taxon>Pseudomonadati</taxon>
        <taxon>Bacteroidota</taxon>
        <taxon>Flavobacteriia</taxon>
        <taxon>Flavobacteriales</taxon>
        <taxon>Flavobacteriaceae</taxon>
        <taxon>Flavobacterium</taxon>
    </lineage>
</organism>
<protein>
    <submittedName>
        <fullName evidence="1">Uncharacterized protein</fullName>
    </submittedName>
</protein>
<sequence length="98" mass="11097">MDTINSIKINNSPEPVFETDQQSTYFLSVLEAREQIVGSTERVPFTNLEKLSSFLNTLHDQASDQTKPINDKGLGTLIPWNDQARDQAVQIIQSNYLE</sequence>
<name>A0ABS8MDQ8_9FLAO</name>
<dbReference type="EMBL" id="JAJJMM010000001">
    <property type="protein sequence ID" value="MCC9063627.1"/>
    <property type="molecule type" value="Genomic_DNA"/>
</dbReference>
<comment type="caution">
    <text evidence="1">The sequence shown here is derived from an EMBL/GenBank/DDBJ whole genome shotgun (WGS) entry which is preliminary data.</text>
</comment>
<dbReference type="Proteomes" id="UP001430679">
    <property type="component" value="Unassembled WGS sequence"/>
</dbReference>